<dbReference type="UniPathway" id="UPA00252"/>
<keyword evidence="7" id="KW-0479">Metal-binding</keyword>
<dbReference type="EC" id="4.99.1.9" evidence="7"/>
<dbReference type="KEGG" id="bcv:Bcav_1088"/>
<dbReference type="HAMAP" id="MF_00323">
    <property type="entry name" value="Ferrochelatase"/>
    <property type="match status" value="1"/>
</dbReference>
<dbReference type="RefSeq" id="WP_015881588.1">
    <property type="nucleotide sequence ID" value="NC_012669.1"/>
</dbReference>
<comment type="similarity">
    <text evidence="7 8">Belongs to the ferrochelatase family.</text>
</comment>
<reference evidence="10 11" key="1">
    <citation type="journal article" date="2009" name="Stand. Genomic Sci.">
        <title>Complete genome sequence of Beutenbergia cavernae type strain (HKI 0122).</title>
        <authorList>
            <person name="Land M."/>
            <person name="Pukall R."/>
            <person name="Abt B."/>
            <person name="Goker M."/>
            <person name="Rohde M."/>
            <person name="Glavina Del Rio T."/>
            <person name="Tice H."/>
            <person name="Copeland A."/>
            <person name="Cheng J.F."/>
            <person name="Lucas S."/>
            <person name="Chen F."/>
            <person name="Nolan M."/>
            <person name="Bruce D."/>
            <person name="Goodwin L."/>
            <person name="Pitluck S."/>
            <person name="Ivanova N."/>
            <person name="Mavromatis K."/>
            <person name="Ovchinnikova G."/>
            <person name="Pati A."/>
            <person name="Chen A."/>
            <person name="Palaniappan K."/>
            <person name="Hauser L."/>
            <person name="Chang Y.J."/>
            <person name="Jefferies C.C."/>
            <person name="Saunders E."/>
            <person name="Brettin T."/>
            <person name="Detter J.C."/>
            <person name="Han C."/>
            <person name="Chain P."/>
            <person name="Bristow J."/>
            <person name="Eisen J.A."/>
            <person name="Markowitz V."/>
            <person name="Hugenholtz P."/>
            <person name="Kyrpides N.C."/>
            <person name="Klenk H.P."/>
            <person name="Lapidus A."/>
        </authorList>
    </citation>
    <scope>NUCLEOTIDE SEQUENCE [LARGE SCALE GENOMIC DNA]</scope>
    <source>
        <strain evidence="11">ATCC BAA-8 / DSM 12333 / NBRC 16432</strain>
    </source>
</reference>
<dbReference type="PANTHER" id="PTHR11108:SF1">
    <property type="entry name" value="FERROCHELATASE, MITOCHONDRIAL"/>
    <property type="match status" value="1"/>
</dbReference>
<evidence type="ECO:0000256" key="1">
    <source>
        <dbReference type="ARBA" id="ARBA00004744"/>
    </source>
</evidence>
<dbReference type="GO" id="GO:0005737">
    <property type="term" value="C:cytoplasm"/>
    <property type="evidence" value="ECO:0007669"/>
    <property type="project" value="UniProtKB-SubCell"/>
</dbReference>
<dbReference type="InterPro" id="IPR033644">
    <property type="entry name" value="Ferrochelatase_C"/>
</dbReference>
<evidence type="ECO:0000313" key="10">
    <source>
        <dbReference type="EMBL" id="ACQ79348.1"/>
    </source>
</evidence>
<evidence type="ECO:0000256" key="9">
    <source>
        <dbReference type="SAM" id="MobiDB-lite"/>
    </source>
</evidence>
<comment type="subcellular location">
    <subcellularLocation>
        <location evidence="7">Cytoplasm</location>
    </subcellularLocation>
</comment>
<feature type="binding site" evidence="7">
    <location>
        <position position="63"/>
    </location>
    <ligand>
        <name>Fe-coproporphyrin III</name>
        <dbReference type="ChEBI" id="CHEBI:68438"/>
    </ligand>
</feature>
<dbReference type="GO" id="GO:0004325">
    <property type="term" value="F:ferrochelatase activity"/>
    <property type="evidence" value="ECO:0007669"/>
    <property type="project" value="UniProtKB-UniRule"/>
</dbReference>
<dbReference type="Proteomes" id="UP000007962">
    <property type="component" value="Chromosome"/>
</dbReference>
<feature type="binding site" evidence="7">
    <location>
        <position position="193"/>
    </location>
    <ligand>
        <name>Fe(2+)</name>
        <dbReference type="ChEBI" id="CHEBI:29033"/>
    </ligand>
</feature>
<gene>
    <name evidence="7" type="primary">cpfC</name>
    <name evidence="10" type="ordered locus">Bcav_1088</name>
</gene>
<evidence type="ECO:0000256" key="7">
    <source>
        <dbReference type="HAMAP-Rule" id="MF_00323"/>
    </source>
</evidence>
<evidence type="ECO:0000256" key="5">
    <source>
        <dbReference type="ARBA" id="ARBA00023244"/>
    </source>
</evidence>
<dbReference type="CDD" id="cd00419">
    <property type="entry name" value="Ferrochelatase_C"/>
    <property type="match status" value="1"/>
</dbReference>
<evidence type="ECO:0000256" key="4">
    <source>
        <dbReference type="ARBA" id="ARBA00023239"/>
    </source>
</evidence>
<dbReference type="Gene3D" id="3.40.50.1400">
    <property type="match status" value="2"/>
</dbReference>
<dbReference type="InterPro" id="IPR001015">
    <property type="entry name" value="Ferrochelatase"/>
</dbReference>
<proteinExistence type="inferred from homology"/>
<feature type="binding site" evidence="7">
    <location>
        <position position="132"/>
    </location>
    <ligand>
        <name>Fe-coproporphyrin III</name>
        <dbReference type="ChEBI" id="CHEBI:68438"/>
    </ligand>
</feature>
<dbReference type="HOGENOM" id="CLU_018884_2_0_11"/>
<dbReference type="GO" id="GO:0046872">
    <property type="term" value="F:metal ion binding"/>
    <property type="evidence" value="ECO:0007669"/>
    <property type="project" value="UniProtKB-KW"/>
</dbReference>
<protein>
    <recommendedName>
        <fullName evidence="7">Coproporphyrin III ferrochelatase</fullName>
        <ecNumber evidence="7">4.99.1.9</ecNumber>
    </recommendedName>
</protein>
<dbReference type="InterPro" id="IPR033659">
    <property type="entry name" value="Ferrochelatase_N"/>
</dbReference>
<name>C5C0U4_BEUC1</name>
<dbReference type="CDD" id="cd03411">
    <property type="entry name" value="Ferrochelatase_N"/>
    <property type="match status" value="1"/>
</dbReference>
<sequence>MTIPVIPTTDVAPYDALLLHSFGGPEGPDDVMPFLRNVTAGRGIPDERLEQVAEHYLHFGGRSPINDQNAALLAALRAELDRRGVTLPTAWGNRNWDPFVTDTLRELHDAGHRRVLVLTTSAYACYSSCRQYGEDLARALATLESEGRQIAVDKVRPYFNSPGFVTANTDAVRGAVGSLGGNARTPHVVFVTHSIPTTMEDASGRDAPHGATYRDQHLDLARVVAGRLAAEGVPITWELAFCSRSGPPSQPWLSPDVNDVLEARHAEGVDGVVLAPIGFVSDHMEVVYDLDTEARETAERLGMRMVRAATAGTAEEFVAGLVDLVLERCGTERGEAPQRPAEGEIGPWPDACSPGGCWRRDGEDSGVPAAATRVDAEAVSA</sequence>
<dbReference type="NCBIfam" id="TIGR00109">
    <property type="entry name" value="hemH"/>
    <property type="match status" value="1"/>
</dbReference>
<dbReference type="GO" id="GO:0006783">
    <property type="term" value="P:heme biosynthetic process"/>
    <property type="evidence" value="ECO:0007669"/>
    <property type="project" value="UniProtKB-UniRule"/>
</dbReference>
<keyword evidence="5 7" id="KW-0627">Porphyrin biosynthesis</keyword>
<dbReference type="EMBL" id="CP001618">
    <property type="protein sequence ID" value="ACQ79348.1"/>
    <property type="molecule type" value="Genomic_DNA"/>
</dbReference>
<keyword evidence="11" id="KW-1185">Reference proteome</keyword>
<evidence type="ECO:0000256" key="6">
    <source>
        <dbReference type="ARBA" id="ARBA00024536"/>
    </source>
</evidence>
<keyword evidence="3 7" id="KW-0350">Heme biosynthesis</keyword>
<evidence type="ECO:0000256" key="8">
    <source>
        <dbReference type="RuleBase" id="RU004185"/>
    </source>
</evidence>
<comment type="caution">
    <text evidence="7">Lacks conserved residue(s) required for the propagation of feature annotation.</text>
</comment>
<comment type="pathway">
    <text evidence="1 7">Porphyrin-containing compound metabolism; protoheme biosynthesis.</text>
</comment>
<feature type="binding site" evidence="7">
    <location>
        <position position="285"/>
    </location>
    <ligand>
        <name>Fe(2+)</name>
        <dbReference type="ChEBI" id="CHEBI:29033"/>
    </ligand>
</feature>
<dbReference type="PANTHER" id="PTHR11108">
    <property type="entry name" value="FERROCHELATASE"/>
    <property type="match status" value="1"/>
</dbReference>
<organism evidence="10 11">
    <name type="scientific">Beutenbergia cavernae (strain ATCC BAA-8 / DSM 12333 / CCUG 43141 / JCM 11478 / NBRC 16432 / NCIMB 13614 / HKI 0122)</name>
    <dbReference type="NCBI Taxonomy" id="471853"/>
    <lineage>
        <taxon>Bacteria</taxon>
        <taxon>Bacillati</taxon>
        <taxon>Actinomycetota</taxon>
        <taxon>Actinomycetes</taxon>
        <taxon>Micrococcales</taxon>
        <taxon>Beutenbergiaceae</taxon>
        <taxon>Beutenbergia</taxon>
    </lineage>
</organism>
<keyword evidence="2 7" id="KW-0408">Iron</keyword>
<dbReference type="eggNOG" id="COG0276">
    <property type="taxonomic scope" value="Bacteria"/>
</dbReference>
<feature type="region of interest" description="Disordered" evidence="9">
    <location>
        <begin position="333"/>
        <end position="381"/>
    </location>
</feature>
<accession>C5C0U4</accession>
<dbReference type="STRING" id="471853.Bcav_1088"/>
<dbReference type="AlphaFoldDB" id="C5C0U4"/>
<keyword evidence="4 7" id="KW-0456">Lyase</keyword>
<evidence type="ECO:0000256" key="3">
    <source>
        <dbReference type="ARBA" id="ARBA00023133"/>
    </source>
</evidence>
<dbReference type="OrthoDB" id="9776380at2"/>
<dbReference type="SUPFAM" id="SSF53800">
    <property type="entry name" value="Chelatase"/>
    <property type="match status" value="1"/>
</dbReference>
<evidence type="ECO:0000256" key="2">
    <source>
        <dbReference type="ARBA" id="ARBA00023004"/>
    </source>
</evidence>
<evidence type="ECO:0000313" key="11">
    <source>
        <dbReference type="Proteomes" id="UP000007962"/>
    </source>
</evidence>
<comment type="catalytic activity">
    <reaction evidence="6">
        <text>Fe-coproporphyrin III + 2 H(+) = coproporphyrin III + Fe(2+)</text>
        <dbReference type="Rhea" id="RHEA:49572"/>
        <dbReference type="ChEBI" id="CHEBI:15378"/>
        <dbReference type="ChEBI" id="CHEBI:29033"/>
        <dbReference type="ChEBI" id="CHEBI:68438"/>
        <dbReference type="ChEBI" id="CHEBI:131725"/>
        <dbReference type="EC" id="4.99.1.9"/>
    </reaction>
    <physiologicalReaction direction="right-to-left" evidence="6">
        <dbReference type="Rhea" id="RHEA:49574"/>
    </physiologicalReaction>
</comment>
<dbReference type="Pfam" id="PF00762">
    <property type="entry name" value="Ferrochelatase"/>
    <property type="match status" value="1"/>
</dbReference>
<dbReference type="NCBIfam" id="NF000689">
    <property type="entry name" value="PRK00035.2-1"/>
    <property type="match status" value="1"/>
</dbReference>
<comment type="function">
    <text evidence="7">Involved in coproporphyrin-dependent heme b biosynthesis. Catalyzes the insertion of ferrous iron into coproporphyrin III to form Fe-coproporphyrin III.</text>
</comment>
<keyword evidence="7" id="KW-0963">Cytoplasm</keyword>